<dbReference type="Proteomes" id="UP000007307">
    <property type="component" value="Chromosome"/>
</dbReference>
<feature type="transmembrane region" description="Helical" evidence="1">
    <location>
        <begin position="13"/>
        <end position="33"/>
    </location>
</feature>
<evidence type="ECO:0000313" key="3">
    <source>
        <dbReference type="Proteomes" id="UP000007307"/>
    </source>
</evidence>
<name>B9KIQ8_ANAMF</name>
<dbReference type="HOGENOM" id="CLU_2520376_0_0_5"/>
<organism evidence="2 3">
    <name type="scientific">Anaplasma marginale (strain Florida)</name>
    <dbReference type="NCBI Taxonomy" id="320483"/>
    <lineage>
        <taxon>Bacteria</taxon>
        <taxon>Pseudomonadati</taxon>
        <taxon>Pseudomonadota</taxon>
        <taxon>Alphaproteobacteria</taxon>
        <taxon>Rickettsiales</taxon>
        <taxon>Anaplasmataceae</taxon>
        <taxon>Anaplasma</taxon>
    </lineage>
</organism>
<keyword evidence="1" id="KW-0812">Transmembrane</keyword>
<keyword evidence="3" id="KW-1185">Reference proteome</keyword>
<evidence type="ECO:0000313" key="2">
    <source>
        <dbReference type="EMBL" id="ACM49370.1"/>
    </source>
</evidence>
<protein>
    <submittedName>
        <fullName evidence="2">Uncharacterized protein</fullName>
    </submittedName>
</protein>
<dbReference type="AlphaFoldDB" id="B9KIQ8"/>
<dbReference type="KEGG" id="amf:AMF_1045"/>
<keyword evidence="1" id="KW-0472">Membrane</keyword>
<proteinExistence type="predicted"/>
<feature type="transmembrane region" description="Helical" evidence="1">
    <location>
        <begin position="40"/>
        <end position="58"/>
    </location>
</feature>
<reference evidence="2 3" key="1">
    <citation type="journal article" date="2009" name="BMC Genomics">
        <title>Conservation in the face of diversity: multistrain analysis of an intracellular bacterium.</title>
        <authorList>
            <person name="Dark M.J."/>
            <person name="Herndon D.R."/>
            <person name="Kappmeyer L.S."/>
            <person name="Gonzales M.P."/>
            <person name="Nordeen E."/>
            <person name="Palmer G.H."/>
            <person name="Knowles D.P. Jr."/>
            <person name="Brayton K.A."/>
        </authorList>
    </citation>
    <scope>NUCLEOTIDE SEQUENCE [LARGE SCALE GENOMIC DNA]</scope>
    <source>
        <strain evidence="2 3">Florida</strain>
    </source>
</reference>
<sequence>MCLVTSPACDTDILVDCLYGAMLCWAMLCWAMLCWAMLCWAMLCWAMLCWAVLCWAVLGGHTVCRVDSGVTVIPRLTRNFCGHL</sequence>
<keyword evidence="1" id="KW-1133">Transmembrane helix</keyword>
<accession>B9KIQ8</accession>
<dbReference type="EMBL" id="CP001079">
    <property type="protein sequence ID" value="ACM49370.1"/>
    <property type="molecule type" value="Genomic_DNA"/>
</dbReference>
<evidence type="ECO:0000256" key="1">
    <source>
        <dbReference type="SAM" id="Phobius"/>
    </source>
</evidence>
<gene>
    <name evidence="2" type="ordered locus">AMF_1045</name>
</gene>